<keyword evidence="2 5" id="KW-0547">Nucleotide-binding</keyword>
<dbReference type="InterPro" id="IPR011009">
    <property type="entry name" value="Kinase-like_dom_sf"/>
</dbReference>
<dbReference type="Gene3D" id="3.30.200.20">
    <property type="entry name" value="Phosphorylase Kinase, domain 1"/>
    <property type="match status" value="1"/>
</dbReference>
<evidence type="ECO:0000256" key="5">
    <source>
        <dbReference type="PROSITE-ProRule" id="PRU10141"/>
    </source>
</evidence>
<feature type="transmembrane region" description="Helical" evidence="7">
    <location>
        <begin position="305"/>
        <end position="327"/>
    </location>
</feature>
<dbReference type="SUPFAM" id="SSF56112">
    <property type="entry name" value="Protein kinase-like (PK-like)"/>
    <property type="match status" value="1"/>
</dbReference>
<dbReference type="Gene3D" id="1.10.510.10">
    <property type="entry name" value="Transferase(Phosphotransferase) domain 1"/>
    <property type="match status" value="1"/>
</dbReference>
<feature type="domain" description="Protein kinase" evidence="8">
    <location>
        <begin position="25"/>
        <end position="285"/>
    </location>
</feature>
<feature type="binding site" evidence="5">
    <location>
        <position position="52"/>
    </location>
    <ligand>
        <name>ATP</name>
        <dbReference type="ChEBI" id="CHEBI:30616"/>
    </ligand>
</feature>
<evidence type="ECO:0000256" key="2">
    <source>
        <dbReference type="ARBA" id="ARBA00022741"/>
    </source>
</evidence>
<dbReference type="GO" id="GO:0005524">
    <property type="term" value="F:ATP binding"/>
    <property type="evidence" value="ECO:0007669"/>
    <property type="project" value="UniProtKB-UniRule"/>
</dbReference>
<dbReference type="InterPro" id="IPR008271">
    <property type="entry name" value="Ser/Thr_kinase_AS"/>
</dbReference>
<dbReference type="CDD" id="cd14014">
    <property type="entry name" value="STKc_PknB_like"/>
    <property type="match status" value="1"/>
</dbReference>
<proteinExistence type="predicted"/>
<evidence type="ECO:0000256" key="3">
    <source>
        <dbReference type="ARBA" id="ARBA00022777"/>
    </source>
</evidence>
<evidence type="ECO:0000256" key="4">
    <source>
        <dbReference type="ARBA" id="ARBA00022840"/>
    </source>
</evidence>
<dbReference type="InterPro" id="IPR046576">
    <property type="entry name" value="DUF6636"/>
</dbReference>
<dbReference type="Pfam" id="PF00069">
    <property type="entry name" value="Pkinase"/>
    <property type="match status" value="1"/>
</dbReference>
<gene>
    <name evidence="9" type="ORF">GCM10017577_62400</name>
</gene>
<dbReference type="GO" id="GO:0004674">
    <property type="term" value="F:protein serine/threonine kinase activity"/>
    <property type="evidence" value="ECO:0007669"/>
    <property type="project" value="TreeGrafter"/>
</dbReference>
<evidence type="ECO:0000256" key="1">
    <source>
        <dbReference type="ARBA" id="ARBA00022679"/>
    </source>
</evidence>
<dbReference type="PANTHER" id="PTHR43289:SF34">
    <property type="entry name" value="SERINE_THREONINE-PROTEIN KINASE YBDM-RELATED"/>
    <property type="match status" value="1"/>
</dbReference>
<sequence length="484" mass="49775">MPPDRMRLTGRVPGSRLDPRSIGGFTITRLLGEGGMGQVYLGRRGGVQAAVKVVRSDLAGDPEFRARFGHEIEAAARVCSPYTAALLGADADADPPWMATEYVPAPSLREAVGVHGPMPVEQVRLLGIGLADALAAIHGVGIVHRDLKPGNVLLGADGPKVIDFGIARAADATVLTRTGAVVGSPGFIAPEQITHARSEPAGDVFALGGVLAYAATGRAPFGTGDVNALLYRTVHGEPDLAGIPEPVLGLARACLDRDPARRPGVERIRGTLSSGPQDRPTGGWLPAVLEPTPPRPVARAPRWRVPVAIGATVAVLAAAAVIGVIALREAGGGADPTAAPPTAVPSSAVPSSAVPARTTTAPSDVRVSAEPAGFSSPSGNIACYLQPNSVRCDIAQAEWDPTTVPDRPAGCEGVWGDSLQITGTGRADFVCHSDTVFGTGPVLDYGRSLQVGDVTCTSRQTGIECRVGAGGHGFTLSRTAYQLF</sequence>
<keyword evidence="7" id="KW-0472">Membrane</keyword>
<dbReference type="PROSITE" id="PS00107">
    <property type="entry name" value="PROTEIN_KINASE_ATP"/>
    <property type="match status" value="1"/>
</dbReference>
<protein>
    <recommendedName>
        <fullName evidence="8">Protein kinase domain-containing protein</fullName>
    </recommendedName>
</protein>
<keyword evidence="7" id="KW-1133">Transmembrane helix</keyword>
<evidence type="ECO:0000313" key="10">
    <source>
        <dbReference type="Proteomes" id="UP001143463"/>
    </source>
</evidence>
<reference evidence="9" key="2">
    <citation type="submission" date="2023-01" db="EMBL/GenBank/DDBJ databases">
        <authorList>
            <person name="Sun Q."/>
            <person name="Evtushenko L."/>
        </authorList>
    </citation>
    <scope>NUCLEOTIDE SEQUENCE</scope>
    <source>
        <strain evidence="9">VKM Ac-1069</strain>
    </source>
</reference>
<organism evidence="9 10">
    <name type="scientific">Pseudonocardia halophobica</name>
    <dbReference type="NCBI Taxonomy" id="29401"/>
    <lineage>
        <taxon>Bacteria</taxon>
        <taxon>Bacillati</taxon>
        <taxon>Actinomycetota</taxon>
        <taxon>Actinomycetes</taxon>
        <taxon>Pseudonocardiales</taxon>
        <taxon>Pseudonocardiaceae</taxon>
        <taxon>Pseudonocardia</taxon>
    </lineage>
</organism>
<comment type="caution">
    <text evidence="9">The sequence shown here is derived from an EMBL/GenBank/DDBJ whole genome shotgun (WGS) entry which is preliminary data.</text>
</comment>
<dbReference type="InterPro" id="IPR000719">
    <property type="entry name" value="Prot_kinase_dom"/>
</dbReference>
<dbReference type="PANTHER" id="PTHR43289">
    <property type="entry name" value="MITOGEN-ACTIVATED PROTEIN KINASE KINASE KINASE 20-RELATED"/>
    <property type="match status" value="1"/>
</dbReference>
<dbReference type="SMART" id="SM00220">
    <property type="entry name" value="S_TKc"/>
    <property type="match status" value="1"/>
</dbReference>
<dbReference type="Pfam" id="PF20341">
    <property type="entry name" value="DUF6636"/>
    <property type="match status" value="1"/>
</dbReference>
<keyword evidence="10" id="KW-1185">Reference proteome</keyword>
<dbReference type="PROSITE" id="PS50011">
    <property type="entry name" value="PROTEIN_KINASE_DOM"/>
    <property type="match status" value="1"/>
</dbReference>
<keyword evidence="4 5" id="KW-0067">ATP-binding</keyword>
<keyword evidence="7" id="KW-0812">Transmembrane</keyword>
<dbReference type="PROSITE" id="PS00108">
    <property type="entry name" value="PROTEIN_KINASE_ST"/>
    <property type="match status" value="1"/>
</dbReference>
<evidence type="ECO:0000256" key="6">
    <source>
        <dbReference type="SAM" id="MobiDB-lite"/>
    </source>
</evidence>
<name>A0A9W6L7I2_9PSEU</name>
<dbReference type="EMBL" id="BSFQ01000041">
    <property type="protein sequence ID" value="GLL15091.1"/>
    <property type="molecule type" value="Genomic_DNA"/>
</dbReference>
<dbReference type="AlphaFoldDB" id="A0A9W6L7I2"/>
<feature type="compositionally biased region" description="Low complexity" evidence="6">
    <location>
        <begin position="344"/>
        <end position="356"/>
    </location>
</feature>
<feature type="region of interest" description="Disordered" evidence="6">
    <location>
        <begin position="333"/>
        <end position="372"/>
    </location>
</feature>
<keyword evidence="1" id="KW-0808">Transferase</keyword>
<evidence type="ECO:0000256" key="7">
    <source>
        <dbReference type="SAM" id="Phobius"/>
    </source>
</evidence>
<evidence type="ECO:0000259" key="8">
    <source>
        <dbReference type="PROSITE" id="PS50011"/>
    </source>
</evidence>
<keyword evidence="3" id="KW-0418">Kinase</keyword>
<dbReference type="Proteomes" id="UP001143463">
    <property type="component" value="Unassembled WGS sequence"/>
</dbReference>
<evidence type="ECO:0000313" key="9">
    <source>
        <dbReference type="EMBL" id="GLL15091.1"/>
    </source>
</evidence>
<reference evidence="9" key="1">
    <citation type="journal article" date="2014" name="Int. J. Syst. Evol. Microbiol.">
        <title>Complete genome sequence of Corynebacterium casei LMG S-19264T (=DSM 44701T), isolated from a smear-ripened cheese.</title>
        <authorList>
            <consortium name="US DOE Joint Genome Institute (JGI-PGF)"/>
            <person name="Walter F."/>
            <person name="Albersmeier A."/>
            <person name="Kalinowski J."/>
            <person name="Ruckert C."/>
        </authorList>
    </citation>
    <scope>NUCLEOTIDE SEQUENCE</scope>
    <source>
        <strain evidence="9">VKM Ac-1069</strain>
    </source>
</reference>
<dbReference type="InterPro" id="IPR017441">
    <property type="entry name" value="Protein_kinase_ATP_BS"/>
</dbReference>
<accession>A0A9W6L7I2</accession>